<organism evidence="3 4">
    <name type="scientific">Lentibacillus cibarius</name>
    <dbReference type="NCBI Taxonomy" id="2583219"/>
    <lineage>
        <taxon>Bacteria</taxon>
        <taxon>Bacillati</taxon>
        <taxon>Bacillota</taxon>
        <taxon>Bacilli</taxon>
        <taxon>Bacillales</taxon>
        <taxon>Bacillaceae</taxon>
        <taxon>Lentibacillus</taxon>
    </lineage>
</organism>
<gene>
    <name evidence="3" type="ORF">FFL34_07030</name>
</gene>
<evidence type="ECO:0000313" key="3">
    <source>
        <dbReference type="EMBL" id="TMN21894.1"/>
    </source>
</evidence>
<feature type="compositionally biased region" description="Basic and acidic residues" evidence="1">
    <location>
        <begin position="43"/>
        <end position="65"/>
    </location>
</feature>
<feature type="compositionally biased region" description="Low complexity" evidence="1">
    <location>
        <begin position="73"/>
        <end position="86"/>
    </location>
</feature>
<dbReference type="EMBL" id="VCIA01000001">
    <property type="protein sequence ID" value="TMN21894.1"/>
    <property type="molecule type" value="Genomic_DNA"/>
</dbReference>
<dbReference type="OrthoDB" id="2138638at2"/>
<proteinExistence type="predicted"/>
<dbReference type="Proteomes" id="UP000306980">
    <property type="component" value="Unassembled WGS sequence"/>
</dbReference>
<feature type="chain" id="PRO_5024373340" description="DUF4309 domain-containing protein" evidence="2">
    <location>
        <begin position="22"/>
        <end position="279"/>
    </location>
</feature>
<dbReference type="RefSeq" id="WP_138602743.1">
    <property type="nucleotide sequence ID" value="NZ_VCIA01000001.1"/>
</dbReference>
<sequence length="279" mass="30835">MRKQAVVAVISAIIFFCGSLAACSSEGKDASKDSTEQETTSNHNEDQEQQNKEDESGNEKEHDTSSDLDQPESSASDSSQSANAQQLRDQLKMGEAAIKLPTSFPEQEDDAVKGDISTNKEQTYTVNYQNEDKAPLAEMSATQYDNSDQSIAKIEKFRDGKQTKPREEASVDLGHGINGYIEGAAGNLYLSWEEGNWLIVIHSLNQDQLDQPAIARQMVDYLEKYTLPAPDEKGCIVVDYKQGGNDVTVDIRWQEGANVYQLKTEQVPLNALQMATSIE</sequence>
<evidence type="ECO:0000313" key="4">
    <source>
        <dbReference type="Proteomes" id="UP000306980"/>
    </source>
</evidence>
<evidence type="ECO:0008006" key="5">
    <source>
        <dbReference type="Google" id="ProtNLM"/>
    </source>
</evidence>
<keyword evidence="2" id="KW-0732">Signal</keyword>
<feature type="compositionally biased region" description="Basic and acidic residues" evidence="1">
    <location>
        <begin position="26"/>
        <end position="35"/>
    </location>
</feature>
<feature type="region of interest" description="Disordered" evidence="1">
    <location>
        <begin position="26"/>
        <end position="88"/>
    </location>
</feature>
<protein>
    <recommendedName>
        <fullName evidence="5">DUF4309 domain-containing protein</fullName>
    </recommendedName>
</protein>
<accession>A0A5S3QIZ9</accession>
<dbReference type="AlphaFoldDB" id="A0A5S3QIZ9"/>
<evidence type="ECO:0000256" key="2">
    <source>
        <dbReference type="SAM" id="SignalP"/>
    </source>
</evidence>
<evidence type="ECO:0000256" key="1">
    <source>
        <dbReference type="SAM" id="MobiDB-lite"/>
    </source>
</evidence>
<name>A0A5S3QIZ9_9BACI</name>
<feature type="signal peptide" evidence="2">
    <location>
        <begin position="1"/>
        <end position="21"/>
    </location>
</feature>
<reference evidence="3 4" key="1">
    <citation type="submission" date="2019-05" db="EMBL/GenBank/DDBJ databases">
        <title>Genomic analysis of Lentibacillus sp. NKC220-2.</title>
        <authorList>
            <person name="Oh Y.J."/>
        </authorList>
    </citation>
    <scope>NUCLEOTIDE SEQUENCE [LARGE SCALE GENOMIC DNA]</scope>
    <source>
        <strain evidence="3 4">NKC220-2</strain>
    </source>
</reference>
<dbReference type="PROSITE" id="PS51257">
    <property type="entry name" value="PROKAR_LIPOPROTEIN"/>
    <property type="match status" value="1"/>
</dbReference>
<comment type="caution">
    <text evidence="3">The sequence shown here is derived from an EMBL/GenBank/DDBJ whole genome shotgun (WGS) entry which is preliminary data.</text>
</comment>